<evidence type="ECO:0000313" key="3">
    <source>
        <dbReference type="EMBL" id="CAK0839496.1"/>
    </source>
</evidence>
<dbReference type="InterPro" id="IPR002048">
    <property type="entry name" value="EF_hand_dom"/>
</dbReference>
<reference evidence="3" key="1">
    <citation type="submission" date="2023-10" db="EMBL/GenBank/DDBJ databases">
        <authorList>
            <person name="Chen Y."/>
            <person name="Shah S."/>
            <person name="Dougan E. K."/>
            <person name="Thang M."/>
            <person name="Chan C."/>
        </authorList>
    </citation>
    <scope>NUCLEOTIDE SEQUENCE [LARGE SCALE GENOMIC DNA]</scope>
</reference>
<organism evidence="3 4">
    <name type="scientific">Prorocentrum cordatum</name>
    <dbReference type="NCBI Taxonomy" id="2364126"/>
    <lineage>
        <taxon>Eukaryota</taxon>
        <taxon>Sar</taxon>
        <taxon>Alveolata</taxon>
        <taxon>Dinophyceae</taxon>
        <taxon>Prorocentrales</taxon>
        <taxon>Prorocentraceae</taxon>
        <taxon>Prorocentrum</taxon>
    </lineage>
</organism>
<keyword evidence="1" id="KW-0106">Calcium</keyword>
<feature type="domain" description="EF-hand" evidence="2">
    <location>
        <begin position="46"/>
        <end position="81"/>
    </location>
</feature>
<name>A0ABN9T3D3_9DINO</name>
<dbReference type="Gene3D" id="1.10.238.10">
    <property type="entry name" value="EF-hand"/>
    <property type="match status" value="1"/>
</dbReference>
<evidence type="ECO:0000259" key="2">
    <source>
        <dbReference type="PROSITE" id="PS50222"/>
    </source>
</evidence>
<proteinExistence type="predicted"/>
<accession>A0ABN9T3D3</accession>
<keyword evidence="4" id="KW-1185">Reference proteome</keyword>
<dbReference type="SUPFAM" id="SSF47473">
    <property type="entry name" value="EF-hand"/>
    <property type="match status" value="1"/>
</dbReference>
<evidence type="ECO:0000256" key="1">
    <source>
        <dbReference type="ARBA" id="ARBA00022837"/>
    </source>
</evidence>
<protein>
    <recommendedName>
        <fullName evidence="2">EF-hand domain-containing protein</fullName>
    </recommendedName>
</protein>
<sequence length="423" mass="45959">MVRLYVPDIQCLVVPTGGMANMLIGIVCELVANVAAMEKDTRTIAQVKEKVLQVLRRIDSDSDGKISRDEFIKLVDEEECLAALTEVGVDVVGLMDLLDIIFKRGDEKTKEENTEDGITFTFDEFIETVYGLRGSNRASVKDIVDLRMFIHQGFARLEGRVSELSADSTKATQARNAVQGCPLEVTQSLEARLGRLDDRVQRILQLLEGHTVETRAKTHPACTQGAPGFLGFDGSAMGSVTSPHQTSGDVLGSRGGVSRGNFLLDLASTVHRRASRARGCEGSTRGTPCSKAAWLRRAPAAGLDPNGVSAISWPGVVLSPFCSTGGAKAARGKTKPQRKRKTLVRSNLVLLASKHQRCRAVCCVIPVTRSPPPLNSARTVRPAASFPMFARGHHLTALRTRQVRSYSFLYSRVLCFSLGIDLP</sequence>
<dbReference type="Proteomes" id="UP001189429">
    <property type="component" value="Unassembled WGS sequence"/>
</dbReference>
<dbReference type="InterPro" id="IPR018247">
    <property type="entry name" value="EF_Hand_1_Ca_BS"/>
</dbReference>
<dbReference type="InterPro" id="IPR011992">
    <property type="entry name" value="EF-hand-dom_pair"/>
</dbReference>
<dbReference type="EMBL" id="CAUYUJ010014299">
    <property type="protein sequence ID" value="CAK0839496.1"/>
    <property type="molecule type" value="Genomic_DNA"/>
</dbReference>
<comment type="caution">
    <text evidence="3">The sequence shown here is derived from an EMBL/GenBank/DDBJ whole genome shotgun (WGS) entry which is preliminary data.</text>
</comment>
<gene>
    <name evidence="3" type="ORF">PCOR1329_LOCUS35165</name>
</gene>
<dbReference type="PROSITE" id="PS00018">
    <property type="entry name" value="EF_HAND_1"/>
    <property type="match status" value="1"/>
</dbReference>
<dbReference type="PROSITE" id="PS50222">
    <property type="entry name" value="EF_HAND_2"/>
    <property type="match status" value="1"/>
</dbReference>
<evidence type="ECO:0000313" key="4">
    <source>
        <dbReference type="Proteomes" id="UP001189429"/>
    </source>
</evidence>